<sequence length="52" mass="5666">MSAQLSEVGQLADVQIGGELTGEMGSRRRLVRQRMQADHEAACSGEPPRVEK</sequence>
<feature type="region of interest" description="Disordered" evidence="1">
    <location>
        <begin position="1"/>
        <end position="52"/>
    </location>
</feature>
<organism evidence="2 3">
    <name type="scientific">Bradyrhizobium shewense</name>
    <dbReference type="NCBI Taxonomy" id="1761772"/>
    <lineage>
        <taxon>Bacteria</taxon>
        <taxon>Pseudomonadati</taxon>
        <taxon>Pseudomonadota</taxon>
        <taxon>Alphaproteobacteria</taxon>
        <taxon>Hyphomicrobiales</taxon>
        <taxon>Nitrobacteraceae</taxon>
        <taxon>Bradyrhizobium</taxon>
    </lineage>
</organism>
<protein>
    <submittedName>
        <fullName evidence="2">Uncharacterized protein</fullName>
    </submittedName>
</protein>
<name>A0A1C3XHY5_9BRAD</name>
<accession>A0A1C3XHY5</accession>
<evidence type="ECO:0000256" key="1">
    <source>
        <dbReference type="SAM" id="MobiDB-lite"/>
    </source>
</evidence>
<gene>
    <name evidence="2" type="ORF">GA0061098_101668</name>
</gene>
<dbReference type="AlphaFoldDB" id="A0A1C3XHY5"/>
<dbReference type="RefSeq" id="WP_165637637.1">
    <property type="nucleotide sequence ID" value="NZ_FMAI01000016.1"/>
</dbReference>
<dbReference type="EMBL" id="FMAI01000016">
    <property type="protein sequence ID" value="SCB51809.1"/>
    <property type="molecule type" value="Genomic_DNA"/>
</dbReference>
<evidence type="ECO:0000313" key="3">
    <source>
        <dbReference type="Proteomes" id="UP000199184"/>
    </source>
</evidence>
<evidence type="ECO:0000313" key="2">
    <source>
        <dbReference type="EMBL" id="SCB51809.1"/>
    </source>
</evidence>
<reference evidence="3" key="1">
    <citation type="submission" date="2016-08" db="EMBL/GenBank/DDBJ databases">
        <authorList>
            <person name="Varghese N."/>
            <person name="Submissions Spin"/>
        </authorList>
    </citation>
    <scope>NUCLEOTIDE SEQUENCE [LARGE SCALE GENOMIC DNA]</scope>
    <source>
        <strain evidence="3">ERR11</strain>
    </source>
</reference>
<proteinExistence type="predicted"/>
<keyword evidence="3" id="KW-1185">Reference proteome</keyword>
<dbReference type="Proteomes" id="UP000199184">
    <property type="component" value="Unassembled WGS sequence"/>
</dbReference>